<evidence type="ECO:0000256" key="2">
    <source>
        <dbReference type="ARBA" id="ARBA00023054"/>
    </source>
</evidence>
<gene>
    <name evidence="6" type="ORF">CA834_03515</name>
</gene>
<dbReference type="OrthoDB" id="869610at2"/>
<evidence type="ECO:0000256" key="3">
    <source>
        <dbReference type="SAM" id="Coils"/>
    </source>
</evidence>
<reference evidence="6 7" key="1">
    <citation type="submission" date="2017-05" db="EMBL/GenBank/DDBJ databases">
        <title>The draft genome sequence of Idiomarina salinarum WNB302.</title>
        <authorList>
            <person name="Sun Y."/>
            <person name="Chen B."/>
            <person name="Du Z."/>
        </authorList>
    </citation>
    <scope>NUCLEOTIDE SEQUENCE [LARGE SCALE GENOMIC DNA]</scope>
    <source>
        <strain evidence="6 7">WNB302</strain>
    </source>
</reference>
<evidence type="ECO:0000256" key="4">
    <source>
        <dbReference type="SAM" id="SignalP"/>
    </source>
</evidence>
<feature type="coiled-coil region" evidence="3">
    <location>
        <begin position="155"/>
        <end position="186"/>
    </location>
</feature>
<dbReference type="InterPro" id="IPR058792">
    <property type="entry name" value="Beta-barrel_RND_2"/>
</dbReference>
<sequence>MFRWIRLWPLPLLVLVVYSCAKTKEQTTVQRRSITESIYASVIVQPDSIYEVYAIVSGIIDNIPVEEGDLIVKDQPIIQITNNTPKLNTQNAKLAYDLAYQNYRGSSAILKGIADEIDAAELRYRNDSINFFRQASLWKQNIGSKAQYDSKKLAYQLSLNSLNLLRDKLKRTENELKTALEQAQNNYKSSLIATKDFTIKSTMSGKLYALYKEPGELVTTMEPLASIGSATHFVIELLVDEVDIVNVSLGQNVLVTLEAYQDQVFEAKISKIFPKKDERNQTFLVEALFNVPPPKLYPGLSGEANIIIDQHKDVLTIPKAYIVDDTKVLTDVGLKTIEIGLESMEYVEIRSGLAENTVIYKAQ</sequence>
<organism evidence="6 7">
    <name type="scientific">Winogradskyella aurantia</name>
    <dbReference type="NCBI Taxonomy" id="1915063"/>
    <lineage>
        <taxon>Bacteria</taxon>
        <taxon>Pseudomonadati</taxon>
        <taxon>Bacteroidota</taxon>
        <taxon>Flavobacteriia</taxon>
        <taxon>Flavobacteriales</taxon>
        <taxon>Flavobacteriaceae</taxon>
        <taxon>Winogradskyella</taxon>
    </lineage>
</organism>
<comment type="caution">
    <text evidence="6">The sequence shown here is derived from an EMBL/GenBank/DDBJ whole genome shotgun (WGS) entry which is preliminary data.</text>
</comment>
<evidence type="ECO:0000313" key="7">
    <source>
        <dbReference type="Proteomes" id="UP000216840"/>
    </source>
</evidence>
<dbReference type="RefSeq" id="WP_094967295.1">
    <property type="nucleotide sequence ID" value="NZ_NGJN01000002.1"/>
</dbReference>
<dbReference type="EMBL" id="NGJN01000002">
    <property type="protein sequence ID" value="OZV69703.1"/>
    <property type="molecule type" value="Genomic_DNA"/>
</dbReference>
<evidence type="ECO:0000259" key="5">
    <source>
        <dbReference type="Pfam" id="PF25954"/>
    </source>
</evidence>
<evidence type="ECO:0000313" key="6">
    <source>
        <dbReference type="EMBL" id="OZV69703.1"/>
    </source>
</evidence>
<dbReference type="SUPFAM" id="SSF111369">
    <property type="entry name" value="HlyD-like secretion proteins"/>
    <property type="match status" value="1"/>
</dbReference>
<dbReference type="PROSITE" id="PS51257">
    <property type="entry name" value="PROKAR_LIPOPROTEIN"/>
    <property type="match status" value="1"/>
</dbReference>
<keyword evidence="4" id="KW-0732">Signal</keyword>
<feature type="domain" description="CusB-like beta-barrel" evidence="5">
    <location>
        <begin position="238"/>
        <end position="305"/>
    </location>
</feature>
<dbReference type="InterPro" id="IPR050465">
    <property type="entry name" value="UPF0194_transport"/>
</dbReference>
<dbReference type="Gene3D" id="2.40.30.170">
    <property type="match status" value="1"/>
</dbReference>
<dbReference type="AlphaFoldDB" id="A0A265UWL4"/>
<protein>
    <submittedName>
        <fullName evidence="6">Efflux transporter periplasmic adaptor subunit</fullName>
    </submittedName>
</protein>
<feature type="signal peptide" evidence="4">
    <location>
        <begin position="1"/>
        <end position="21"/>
    </location>
</feature>
<comment type="subcellular location">
    <subcellularLocation>
        <location evidence="1">Cell envelope</location>
    </subcellularLocation>
</comment>
<dbReference type="GO" id="GO:0030313">
    <property type="term" value="C:cell envelope"/>
    <property type="evidence" value="ECO:0007669"/>
    <property type="project" value="UniProtKB-SubCell"/>
</dbReference>
<keyword evidence="2 3" id="KW-0175">Coiled coil</keyword>
<keyword evidence="7" id="KW-1185">Reference proteome</keyword>
<dbReference type="Proteomes" id="UP000216840">
    <property type="component" value="Unassembled WGS sequence"/>
</dbReference>
<feature type="chain" id="PRO_5013306410" evidence="4">
    <location>
        <begin position="22"/>
        <end position="363"/>
    </location>
</feature>
<name>A0A265UWL4_9FLAO</name>
<accession>A0A265UWL4</accession>
<evidence type="ECO:0000256" key="1">
    <source>
        <dbReference type="ARBA" id="ARBA00004196"/>
    </source>
</evidence>
<dbReference type="PANTHER" id="PTHR32347">
    <property type="entry name" value="EFFLUX SYSTEM COMPONENT YKNX-RELATED"/>
    <property type="match status" value="1"/>
</dbReference>
<dbReference type="Pfam" id="PF25954">
    <property type="entry name" value="Beta-barrel_RND_2"/>
    <property type="match status" value="1"/>
</dbReference>
<proteinExistence type="predicted"/>